<gene>
    <name evidence="2" type="ORF">SAMN04515674_11334</name>
</gene>
<dbReference type="Gene3D" id="3.40.1740.10">
    <property type="entry name" value="VC0467-like"/>
    <property type="match status" value="1"/>
</dbReference>
<proteinExistence type="inferred from homology"/>
<dbReference type="SUPFAM" id="SSF143456">
    <property type="entry name" value="VC0467-like"/>
    <property type="match status" value="1"/>
</dbReference>
<dbReference type="HAMAP" id="MF_00758">
    <property type="entry name" value="UPF0301"/>
    <property type="match status" value="1"/>
</dbReference>
<dbReference type="Pfam" id="PF02622">
    <property type="entry name" value="DUF179"/>
    <property type="match status" value="1"/>
</dbReference>
<dbReference type="InterPro" id="IPR003774">
    <property type="entry name" value="AlgH-like"/>
</dbReference>
<dbReference type="OrthoDB" id="9807486at2"/>
<dbReference type="RefSeq" id="WP_092018746.1">
    <property type="nucleotide sequence ID" value="NZ_FOXH01000013.1"/>
</dbReference>
<dbReference type="Proteomes" id="UP000199306">
    <property type="component" value="Unassembled WGS sequence"/>
</dbReference>
<keyword evidence="3" id="KW-1185">Reference proteome</keyword>
<evidence type="ECO:0000313" key="3">
    <source>
        <dbReference type="Proteomes" id="UP000199306"/>
    </source>
</evidence>
<protein>
    <recommendedName>
        <fullName evidence="1">UPF0301 protein SAMN04515674_11334</fullName>
    </recommendedName>
</protein>
<dbReference type="EMBL" id="FOXH01000013">
    <property type="protein sequence ID" value="SFQ25113.1"/>
    <property type="molecule type" value="Genomic_DNA"/>
</dbReference>
<evidence type="ECO:0000313" key="2">
    <source>
        <dbReference type="EMBL" id="SFQ25113.1"/>
    </source>
</evidence>
<comment type="similarity">
    <text evidence="1">Belongs to the UPF0301 (AlgH) family.</text>
</comment>
<dbReference type="AlphaFoldDB" id="A0A1I5WZG1"/>
<name>A0A1I5WZG1_9BACT</name>
<sequence>MKNQIIVKGCLLISEPFLKDPNFERSVVLICDHNEQGSFGLVLNHKMSLHLDDVLEENIYPDIPLFAGGPVQPNTLHFIHNRPDVIEGGTEILEGLYWGGKFEDVKKLLNNGVLTAQDIRCFIGYSGWDSGQLAGELKQDSWIVSKNSAEFIFNTPAENFWRSILREMGGDFKVLSNYPVDPSLN</sequence>
<dbReference type="PANTHER" id="PTHR31984">
    <property type="entry name" value="TRANSPORTER, PUTATIVE (DUF179)-RELATED"/>
    <property type="match status" value="1"/>
</dbReference>
<dbReference type="STRING" id="1079859.SAMN04515674_11334"/>
<organism evidence="2 3">
    <name type="scientific">Pseudarcicella hirudinis</name>
    <dbReference type="NCBI Taxonomy" id="1079859"/>
    <lineage>
        <taxon>Bacteria</taxon>
        <taxon>Pseudomonadati</taxon>
        <taxon>Bacteroidota</taxon>
        <taxon>Cytophagia</taxon>
        <taxon>Cytophagales</taxon>
        <taxon>Flectobacillaceae</taxon>
        <taxon>Pseudarcicella</taxon>
    </lineage>
</organism>
<accession>A0A1I5WZG1</accession>
<evidence type="ECO:0000256" key="1">
    <source>
        <dbReference type="HAMAP-Rule" id="MF_00758"/>
    </source>
</evidence>
<reference evidence="2 3" key="1">
    <citation type="submission" date="2016-10" db="EMBL/GenBank/DDBJ databases">
        <authorList>
            <person name="de Groot N.N."/>
        </authorList>
    </citation>
    <scope>NUCLEOTIDE SEQUENCE [LARGE SCALE GENOMIC DNA]</scope>
    <source>
        <strain evidence="3">E92,LMG 26720,CCM 7988</strain>
    </source>
</reference>
<dbReference type="PANTHER" id="PTHR31984:SF17">
    <property type="entry name" value="TRANSCRIPTIONAL REGULATOR"/>
    <property type="match status" value="1"/>
</dbReference>